<proteinExistence type="predicted"/>
<dbReference type="PANTHER" id="PTHR30250:SF29">
    <property type="entry name" value="POLYSACCHARIDE BIOSYNTHESIS PROTEIN C-TERMINAL DOMAIN-CONTAINING PROTEIN"/>
    <property type="match status" value="1"/>
</dbReference>
<feature type="transmembrane region" description="Helical" evidence="6">
    <location>
        <begin position="287"/>
        <end position="307"/>
    </location>
</feature>
<name>A0A9D9E8U3_9LACO</name>
<sequence>MKNVVKKYFSGVIFLSIAAIIAKIFSMLYKILLQNLVGNIGFYIYQQIYPLYGIFLVLELTGLPLYISQLLNDVDEGNKVRYCKKIYYLLTIVCFALFLVLEILSPLLASYMHNHYLINMIRIISIMVLFVPFLSVVRGFTQSQLDMHLTGISQIVEQFCRVGFIILIAILTVRFKFSLYRMGNLMMITTVLSSFIAVITLILLIKFKKNRNPIFISGNSYVSNTISYNELFLKIVQQGGTLFLIISIIVIFQLVDSFTVKGALLSAGYSSHHSEFLKSVYDRSQPIIQVGVVIFTSICTGLLPLLSKYKNKKQFNSALRLVKTTLRIGLVFAIFITLGIVFLMPILNKVLFNSVYGNSTLAITCSSIVFIAYFLMNSIVIFQSRNYKYLLKIFFIGFLVKLFFNWIFVYRFGIVGAGIITLLSFITMDIFIFINKNIYEMKVFNLKQILGLTLAVMFSGCVLYWIDNLIINLFVSRILLLLVLLLLISFLFLEVVILGHVFNIFNLKELKNIERTL</sequence>
<feature type="transmembrane region" description="Helical" evidence="6">
    <location>
        <begin position="389"/>
        <end position="408"/>
    </location>
</feature>
<feature type="transmembrane region" description="Helical" evidence="6">
    <location>
        <begin position="446"/>
        <end position="466"/>
    </location>
</feature>
<keyword evidence="5 6" id="KW-0472">Membrane</keyword>
<protein>
    <submittedName>
        <fullName evidence="7">Polysaccharide biosynthesis protein</fullName>
    </submittedName>
</protein>
<reference evidence="7" key="1">
    <citation type="submission" date="2020-10" db="EMBL/GenBank/DDBJ databases">
        <authorList>
            <person name="Gilroy R."/>
        </authorList>
    </citation>
    <scope>NUCLEOTIDE SEQUENCE</scope>
    <source>
        <strain evidence="7">C6-149</strain>
    </source>
</reference>
<evidence type="ECO:0000313" key="8">
    <source>
        <dbReference type="Proteomes" id="UP000823614"/>
    </source>
</evidence>
<evidence type="ECO:0000256" key="4">
    <source>
        <dbReference type="ARBA" id="ARBA00022989"/>
    </source>
</evidence>
<dbReference type="EMBL" id="JADIMP010000103">
    <property type="protein sequence ID" value="MBO8442061.1"/>
    <property type="molecule type" value="Genomic_DNA"/>
</dbReference>
<feature type="transmembrane region" description="Helical" evidence="6">
    <location>
        <begin position="116"/>
        <end position="137"/>
    </location>
</feature>
<evidence type="ECO:0000256" key="6">
    <source>
        <dbReference type="SAM" id="Phobius"/>
    </source>
</evidence>
<reference evidence="7" key="2">
    <citation type="journal article" date="2021" name="PeerJ">
        <title>Extensive microbial diversity within the chicken gut microbiome revealed by metagenomics and culture.</title>
        <authorList>
            <person name="Gilroy R."/>
            <person name="Ravi A."/>
            <person name="Getino M."/>
            <person name="Pursley I."/>
            <person name="Horton D.L."/>
            <person name="Alikhan N.F."/>
            <person name="Baker D."/>
            <person name="Gharbi K."/>
            <person name="Hall N."/>
            <person name="Watson M."/>
            <person name="Adriaenssens E.M."/>
            <person name="Foster-Nyarko E."/>
            <person name="Jarju S."/>
            <person name="Secka A."/>
            <person name="Antonio M."/>
            <person name="Oren A."/>
            <person name="Chaudhuri R.R."/>
            <person name="La Ragione R."/>
            <person name="Hildebrand F."/>
            <person name="Pallen M.J."/>
        </authorList>
    </citation>
    <scope>NUCLEOTIDE SEQUENCE</scope>
    <source>
        <strain evidence="7">C6-149</strain>
    </source>
</reference>
<feature type="transmembrane region" description="Helical" evidence="6">
    <location>
        <begin position="185"/>
        <end position="205"/>
    </location>
</feature>
<accession>A0A9D9E8U3</accession>
<comment type="subcellular location">
    <subcellularLocation>
        <location evidence="1">Cell membrane</location>
        <topology evidence="1">Multi-pass membrane protein</topology>
    </subcellularLocation>
</comment>
<dbReference type="Proteomes" id="UP000823614">
    <property type="component" value="Unassembled WGS sequence"/>
</dbReference>
<evidence type="ECO:0000256" key="5">
    <source>
        <dbReference type="ARBA" id="ARBA00023136"/>
    </source>
</evidence>
<dbReference type="GO" id="GO:0005886">
    <property type="term" value="C:plasma membrane"/>
    <property type="evidence" value="ECO:0007669"/>
    <property type="project" value="UniProtKB-SubCell"/>
</dbReference>
<dbReference type="InterPro" id="IPR002797">
    <property type="entry name" value="Polysacc_synth"/>
</dbReference>
<dbReference type="InterPro" id="IPR050833">
    <property type="entry name" value="Poly_Biosynth_Transport"/>
</dbReference>
<feature type="transmembrane region" description="Helical" evidence="6">
    <location>
        <begin position="414"/>
        <end position="434"/>
    </location>
</feature>
<evidence type="ECO:0000256" key="2">
    <source>
        <dbReference type="ARBA" id="ARBA00022475"/>
    </source>
</evidence>
<feature type="transmembrane region" description="Helical" evidence="6">
    <location>
        <begin position="328"/>
        <end position="347"/>
    </location>
</feature>
<feature type="transmembrane region" description="Helical" evidence="6">
    <location>
        <begin position="158"/>
        <end position="179"/>
    </location>
</feature>
<feature type="transmembrane region" description="Helical" evidence="6">
    <location>
        <begin position="12"/>
        <end position="32"/>
    </location>
</feature>
<keyword evidence="3 6" id="KW-0812">Transmembrane</keyword>
<feature type="transmembrane region" description="Helical" evidence="6">
    <location>
        <begin position="86"/>
        <end position="104"/>
    </location>
</feature>
<feature type="transmembrane region" description="Helical" evidence="6">
    <location>
        <begin position="242"/>
        <end position="267"/>
    </location>
</feature>
<organism evidence="7 8">
    <name type="scientific">Candidatus Gallilactobacillus intestinavium</name>
    <dbReference type="NCBI Taxonomy" id="2840838"/>
    <lineage>
        <taxon>Bacteria</taxon>
        <taxon>Bacillati</taxon>
        <taxon>Bacillota</taxon>
        <taxon>Bacilli</taxon>
        <taxon>Lactobacillales</taxon>
        <taxon>Lactobacillaceae</taxon>
        <taxon>Lactobacillaceae incertae sedis</taxon>
        <taxon>Candidatus Gallilactobacillus</taxon>
    </lineage>
</organism>
<gene>
    <name evidence="7" type="ORF">IAA89_06530</name>
</gene>
<keyword evidence="2" id="KW-1003">Cell membrane</keyword>
<evidence type="ECO:0000256" key="1">
    <source>
        <dbReference type="ARBA" id="ARBA00004651"/>
    </source>
</evidence>
<feature type="transmembrane region" description="Helical" evidence="6">
    <location>
        <begin position="478"/>
        <end position="505"/>
    </location>
</feature>
<evidence type="ECO:0000256" key="3">
    <source>
        <dbReference type="ARBA" id="ARBA00022692"/>
    </source>
</evidence>
<dbReference type="PANTHER" id="PTHR30250">
    <property type="entry name" value="PST FAMILY PREDICTED COLANIC ACID TRANSPORTER"/>
    <property type="match status" value="1"/>
</dbReference>
<dbReference type="CDD" id="cd13124">
    <property type="entry name" value="MATE_SpoVB_like"/>
    <property type="match status" value="1"/>
</dbReference>
<feature type="transmembrane region" description="Helical" evidence="6">
    <location>
        <begin position="44"/>
        <end position="66"/>
    </location>
</feature>
<evidence type="ECO:0000313" key="7">
    <source>
        <dbReference type="EMBL" id="MBO8442061.1"/>
    </source>
</evidence>
<feature type="transmembrane region" description="Helical" evidence="6">
    <location>
        <begin position="359"/>
        <end position="382"/>
    </location>
</feature>
<dbReference type="AlphaFoldDB" id="A0A9D9E8U3"/>
<dbReference type="InterPro" id="IPR024923">
    <property type="entry name" value="PG_synth_SpoVB"/>
</dbReference>
<keyword evidence="4 6" id="KW-1133">Transmembrane helix</keyword>
<comment type="caution">
    <text evidence="7">The sequence shown here is derived from an EMBL/GenBank/DDBJ whole genome shotgun (WGS) entry which is preliminary data.</text>
</comment>
<dbReference type="Pfam" id="PF01943">
    <property type="entry name" value="Polysacc_synt"/>
    <property type="match status" value="1"/>
</dbReference>